<evidence type="ECO:0000256" key="6">
    <source>
        <dbReference type="HAMAP-Rule" id="MF_00416"/>
    </source>
</evidence>
<dbReference type="NCBIfam" id="NF003676">
    <property type="entry name" value="PRK05303.1"/>
    <property type="match status" value="1"/>
</dbReference>
<dbReference type="PATRIC" id="fig|451.8.peg.1688"/>
<sequence length="367" mass="38711" precursor="true">MRKTYLACIYFLISTLSFALHAERIKDLATLAGVRTNQLVGYGLVVGLDGTGDRTGTRFTEETFANMLIQLGINIPPGTKLNSKNVAAAMVTASLSSFMKKGQAMDVNVSSIGDSKSLRGGTLLMTPLKGADGRVYAMAQGNIIVSSLSVSGQDGSSITVNVPSGGRIPNGATVEVDIPNPFYVSRSLVYNLHSPDFTTARRMVDAINETMGPGTARAIDATSIRVTAPKELSHRVEYISVLENIEFTPGEVEAKIIINPRTGTVVMGQLVHVKPAAVSHGNLIVSISENPQVSQPNPFAGGRTVVVPDTQISVQEKGNRTFLFAPGPSLKDIVRAVNAVGATPADLVAILEALKQAGALNATIIII</sequence>
<reference evidence="8 10" key="3">
    <citation type="submission" date="2016-10" db="EMBL/GenBank/DDBJ databases">
        <authorList>
            <person name="Varghese N."/>
            <person name="Submissions S."/>
        </authorList>
    </citation>
    <scope>NUCLEOTIDE SEQUENCE [LARGE SCALE GENOMIC DNA]</scope>
    <source>
        <strain evidence="8 10">ATCC 33218</strain>
    </source>
</reference>
<keyword evidence="7" id="KW-0969">Cilium</keyword>
<dbReference type="RefSeq" id="WP_045099002.1">
    <property type="nucleotide sequence ID" value="NZ_CP020614.1"/>
</dbReference>
<feature type="signal peptide" evidence="6">
    <location>
        <begin position="1"/>
        <end position="22"/>
    </location>
</feature>
<evidence type="ECO:0000313" key="9">
    <source>
        <dbReference type="Proteomes" id="UP000032414"/>
    </source>
</evidence>
<accession>A0A098GDN4</accession>
<comment type="subcellular location">
    <subcellularLocation>
        <location evidence="2 6">Bacterial flagellum basal body</location>
    </subcellularLocation>
</comment>
<dbReference type="Pfam" id="PF02119">
    <property type="entry name" value="FlgI"/>
    <property type="match status" value="1"/>
</dbReference>
<dbReference type="InterPro" id="IPR001782">
    <property type="entry name" value="Flag_FlgI"/>
</dbReference>
<comment type="similarity">
    <text evidence="3 6">Belongs to the FlgI family.</text>
</comment>
<evidence type="ECO:0000256" key="3">
    <source>
        <dbReference type="ARBA" id="ARBA00008994"/>
    </source>
</evidence>
<organism evidence="7 9">
    <name type="scientific">Legionella micdadei</name>
    <name type="common">Tatlockia micdadei</name>
    <dbReference type="NCBI Taxonomy" id="451"/>
    <lineage>
        <taxon>Bacteria</taxon>
        <taxon>Pseudomonadati</taxon>
        <taxon>Pseudomonadota</taxon>
        <taxon>Gammaproteobacteria</taxon>
        <taxon>Legionellales</taxon>
        <taxon>Legionellaceae</taxon>
        <taxon>Legionella</taxon>
    </lineage>
</organism>
<protein>
    <recommendedName>
        <fullName evidence="6">Flagellar P-ring protein</fullName>
    </recommendedName>
    <alternativeName>
        <fullName evidence="6">Basal body P-ring protein</fullName>
    </alternativeName>
</protein>
<dbReference type="HOGENOM" id="CLU_045235_1_0_6"/>
<keyword evidence="7" id="KW-0966">Cell projection</keyword>
<evidence type="ECO:0000256" key="2">
    <source>
        <dbReference type="ARBA" id="ARBA00004117"/>
    </source>
</evidence>
<proteinExistence type="inferred from homology"/>
<dbReference type="EMBL" id="FMVN01000001">
    <property type="protein sequence ID" value="SCX83348.1"/>
    <property type="molecule type" value="Genomic_DNA"/>
</dbReference>
<evidence type="ECO:0000256" key="4">
    <source>
        <dbReference type="ARBA" id="ARBA00022729"/>
    </source>
</evidence>
<dbReference type="HAMAP" id="MF_00416">
    <property type="entry name" value="FlgI"/>
    <property type="match status" value="1"/>
</dbReference>
<evidence type="ECO:0000313" key="10">
    <source>
        <dbReference type="Proteomes" id="UP000182998"/>
    </source>
</evidence>
<feature type="chain" id="PRO_5008983377" description="Flagellar P-ring protein" evidence="6">
    <location>
        <begin position="23"/>
        <end position="367"/>
    </location>
</feature>
<evidence type="ECO:0000313" key="7">
    <source>
        <dbReference type="EMBL" id="CEG60613.1"/>
    </source>
</evidence>
<dbReference type="GO" id="GO:0005198">
    <property type="term" value="F:structural molecule activity"/>
    <property type="evidence" value="ECO:0007669"/>
    <property type="project" value="InterPro"/>
</dbReference>
<reference evidence="7" key="2">
    <citation type="submission" date="2014-09" db="EMBL/GenBank/DDBJ databases">
        <authorList>
            <person name="GOMEZ-VALERO Laura"/>
        </authorList>
    </citation>
    <scope>NUCLEOTIDE SEQUENCE</scope>
    <source>
        <strain evidence="7">ATCC33218</strain>
    </source>
</reference>
<dbReference type="GO" id="GO:0071973">
    <property type="term" value="P:bacterial-type flagellum-dependent cell motility"/>
    <property type="evidence" value="ECO:0007669"/>
    <property type="project" value="InterPro"/>
</dbReference>
<evidence type="ECO:0000313" key="8">
    <source>
        <dbReference type="EMBL" id="SCX83348.1"/>
    </source>
</evidence>
<reference evidence="9" key="1">
    <citation type="submission" date="2014-09" db="EMBL/GenBank/DDBJ databases">
        <authorList>
            <person name="Gomez-Valero L."/>
        </authorList>
    </citation>
    <scope>NUCLEOTIDE SEQUENCE [LARGE SCALE GENOMIC DNA]</scope>
    <source>
        <strain evidence="9">ATCC33218</strain>
    </source>
</reference>
<keyword evidence="5 6" id="KW-0975">Bacterial flagellum</keyword>
<dbReference type="EMBL" id="LN614830">
    <property type="protein sequence ID" value="CEG60613.1"/>
    <property type="molecule type" value="Genomic_DNA"/>
</dbReference>
<keyword evidence="4 6" id="KW-0732">Signal</keyword>
<dbReference type="KEGG" id="tmc:LMI_1306"/>
<dbReference type="OrthoDB" id="9786431at2"/>
<dbReference type="PANTHER" id="PTHR30381">
    <property type="entry name" value="FLAGELLAR P-RING PERIPLASMIC PROTEIN FLGI"/>
    <property type="match status" value="1"/>
</dbReference>
<dbReference type="Proteomes" id="UP000032414">
    <property type="component" value="Chromosome I"/>
</dbReference>
<dbReference type="AlphaFoldDB" id="A0A098GDN4"/>
<evidence type="ECO:0000256" key="1">
    <source>
        <dbReference type="ARBA" id="ARBA00002591"/>
    </source>
</evidence>
<dbReference type="PRINTS" id="PR01010">
    <property type="entry name" value="FLGPRINGFLGI"/>
</dbReference>
<dbReference type="PANTHER" id="PTHR30381:SF0">
    <property type="entry name" value="FLAGELLAR P-RING PROTEIN"/>
    <property type="match status" value="1"/>
</dbReference>
<name>A0A098GDN4_LEGMI</name>
<dbReference type="Proteomes" id="UP000182998">
    <property type="component" value="Unassembled WGS sequence"/>
</dbReference>
<evidence type="ECO:0000256" key="5">
    <source>
        <dbReference type="ARBA" id="ARBA00023143"/>
    </source>
</evidence>
<keyword evidence="7" id="KW-0282">Flagellum</keyword>
<comment type="subunit">
    <text evidence="6">The basal body constitutes a major portion of the flagellar organelle and consists of four rings (L,P,S, and M) mounted on a central rod.</text>
</comment>
<gene>
    <name evidence="6 7" type="primary">flgI</name>
    <name evidence="7" type="ORF">LMI_1306</name>
    <name evidence="8" type="ORF">SAMN02982997_00194</name>
</gene>
<dbReference type="GO" id="GO:0009428">
    <property type="term" value="C:bacterial-type flagellum basal body, distal rod, P ring"/>
    <property type="evidence" value="ECO:0007669"/>
    <property type="project" value="InterPro"/>
</dbReference>
<keyword evidence="10" id="KW-1185">Reference proteome</keyword>
<comment type="function">
    <text evidence="1 6">Assembles around the rod to form the L-ring and probably protects the motor/basal body from shearing forces during rotation.</text>
</comment>
<dbReference type="GO" id="GO:0030288">
    <property type="term" value="C:outer membrane-bounded periplasmic space"/>
    <property type="evidence" value="ECO:0007669"/>
    <property type="project" value="InterPro"/>
</dbReference>
<dbReference type="STRING" id="451.B6N58_09010"/>